<evidence type="ECO:0000259" key="11">
    <source>
        <dbReference type="PROSITE" id="PS50893"/>
    </source>
</evidence>
<keyword evidence="5" id="KW-0762">Sugar transport</keyword>
<keyword evidence="9" id="KW-1278">Translocase</keyword>
<dbReference type="KEGG" id="siq:DQ08_02645"/>
<evidence type="ECO:0000256" key="6">
    <source>
        <dbReference type="ARBA" id="ARBA00022737"/>
    </source>
</evidence>
<dbReference type="InterPro" id="IPR003593">
    <property type="entry name" value="AAA+_ATPase"/>
</dbReference>
<evidence type="ECO:0000256" key="8">
    <source>
        <dbReference type="ARBA" id="ARBA00022840"/>
    </source>
</evidence>
<evidence type="ECO:0000313" key="14">
    <source>
        <dbReference type="Proteomes" id="UP000025245"/>
    </source>
</evidence>
<dbReference type="FunFam" id="3.40.50.300:FF:000126">
    <property type="entry name" value="Galactose/methyl galactoside import ATP-binding protein MglA"/>
    <property type="match status" value="1"/>
</dbReference>
<dbReference type="STRING" id="1346.BMF34_02765"/>
<dbReference type="EMBL" id="QLQD01000031">
    <property type="protein sequence ID" value="RLU57966.1"/>
    <property type="molecule type" value="Genomic_DNA"/>
</dbReference>
<evidence type="ECO:0000256" key="5">
    <source>
        <dbReference type="ARBA" id="ARBA00022597"/>
    </source>
</evidence>
<keyword evidence="7" id="KW-0547">Nucleotide-binding</keyword>
<dbReference type="SMART" id="SM00382">
    <property type="entry name" value="AAA"/>
    <property type="match status" value="2"/>
</dbReference>
<keyword evidence="14" id="KW-1185">Reference proteome</keyword>
<keyword evidence="10" id="KW-0472">Membrane</keyword>
<dbReference type="PROSITE" id="PS00211">
    <property type="entry name" value="ABC_TRANSPORTER_1"/>
    <property type="match status" value="2"/>
</dbReference>
<gene>
    <name evidence="13" type="ORF">DIY07_02935</name>
    <name evidence="12" type="ORF">DQ08_02645</name>
</gene>
<protein>
    <submittedName>
        <fullName evidence="12">D-ribose transporter ATP-binding protein</fullName>
    </submittedName>
    <submittedName>
        <fullName evidence="13">Sugar ABC transporter ATP-binding protein</fullName>
    </submittedName>
</protein>
<dbReference type="SMR" id="A0A1J0MXT4"/>
<accession>A0A1J0MXT4</accession>
<dbReference type="PROSITE" id="PS50893">
    <property type="entry name" value="ABC_TRANSPORTER_2"/>
    <property type="match status" value="2"/>
</dbReference>
<keyword evidence="3" id="KW-0813">Transport</keyword>
<proteinExistence type="predicted"/>
<dbReference type="GO" id="GO:0015749">
    <property type="term" value="P:monosaccharide transmembrane transport"/>
    <property type="evidence" value="ECO:0007669"/>
    <property type="project" value="UniProtKB-ARBA"/>
</dbReference>
<dbReference type="SUPFAM" id="SSF52540">
    <property type="entry name" value="P-loop containing nucleoside triphosphate hydrolases"/>
    <property type="match status" value="2"/>
</dbReference>
<evidence type="ECO:0000256" key="1">
    <source>
        <dbReference type="ARBA" id="ARBA00004202"/>
    </source>
</evidence>
<dbReference type="InterPro" id="IPR027417">
    <property type="entry name" value="P-loop_NTPase"/>
</dbReference>
<dbReference type="Pfam" id="PF00005">
    <property type="entry name" value="ABC_tran"/>
    <property type="match status" value="2"/>
</dbReference>
<dbReference type="GeneID" id="35765919"/>
<name>A0A1J0MXT4_STRIN</name>
<evidence type="ECO:0000313" key="12">
    <source>
        <dbReference type="EMBL" id="AHY15378.1"/>
    </source>
</evidence>
<dbReference type="Gene3D" id="3.40.50.300">
    <property type="entry name" value="P-loop containing nucleotide triphosphate hydrolases"/>
    <property type="match status" value="2"/>
</dbReference>
<dbReference type="RefSeq" id="WP_003100996.1">
    <property type="nucleotide sequence ID" value="NZ_CP010783.1"/>
</dbReference>
<dbReference type="GO" id="GO:0005524">
    <property type="term" value="F:ATP binding"/>
    <property type="evidence" value="ECO:0007669"/>
    <property type="project" value="UniProtKB-KW"/>
</dbReference>
<evidence type="ECO:0000256" key="9">
    <source>
        <dbReference type="ARBA" id="ARBA00022967"/>
    </source>
</evidence>
<dbReference type="InterPro" id="IPR050107">
    <property type="entry name" value="ABC_carbohydrate_import_ATPase"/>
</dbReference>
<dbReference type="OrthoDB" id="9771863at2"/>
<dbReference type="KEGG" id="siz:SI82_02870"/>
<dbReference type="InterPro" id="IPR003439">
    <property type="entry name" value="ABC_transporter-like_ATP-bd"/>
</dbReference>
<keyword evidence="4" id="KW-1003">Cell membrane</keyword>
<dbReference type="InterPro" id="IPR017871">
    <property type="entry name" value="ABC_transporter-like_CS"/>
</dbReference>
<dbReference type="CDD" id="cd03215">
    <property type="entry name" value="ABC_Carb_Monos_II"/>
    <property type="match status" value="1"/>
</dbReference>
<organism evidence="13 15">
    <name type="scientific">Streptococcus iniae</name>
    <name type="common">Streptococcus shiloi</name>
    <dbReference type="NCBI Taxonomy" id="1346"/>
    <lineage>
        <taxon>Bacteria</taxon>
        <taxon>Bacillati</taxon>
        <taxon>Bacillota</taxon>
        <taxon>Bacilli</taxon>
        <taxon>Lactobacillales</taxon>
        <taxon>Streptococcaceae</taxon>
        <taxon>Streptococcus</taxon>
    </lineage>
</organism>
<reference evidence="12 14" key="1">
    <citation type="journal article" date="2014" name="Genome Announc.">
        <title>Complete Genome Sequence of a Virulent Strain, Streptococcus iniae ISET0901, Isolated from Diseased Tilapia.</title>
        <authorList>
            <person name="Pridgeon J.W."/>
            <person name="Zhang D."/>
            <person name="Zhang L."/>
        </authorList>
    </citation>
    <scope>NUCLEOTIDE SEQUENCE [LARGE SCALE GENOMIC DNA]</scope>
    <source>
        <strain evidence="12 14">ISET0901</strain>
    </source>
</reference>
<evidence type="ECO:0000256" key="3">
    <source>
        <dbReference type="ARBA" id="ARBA00022448"/>
    </source>
</evidence>
<feature type="domain" description="ABC transporter" evidence="11">
    <location>
        <begin position="3"/>
        <end position="239"/>
    </location>
</feature>
<evidence type="ECO:0000313" key="13">
    <source>
        <dbReference type="EMBL" id="RLU57966.1"/>
    </source>
</evidence>
<dbReference type="KEGG" id="sio:DW64_02635"/>
<dbReference type="Proteomes" id="UP000269148">
    <property type="component" value="Unassembled WGS sequence"/>
</dbReference>
<evidence type="ECO:0000256" key="7">
    <source>
        <dbReference type="ARBA" id="ARBA00022741"/>
    </source>
</evidence>
<dbReference type="GO" id="GO:0005886">
    <property type="term" value="C:plasma membrane"/>
    <property type="evidence" value="ECO:0007669"/>
    <property type="project" value="UniProtKB-SubCell"/>
</dbReference>
<dbReference type="PANTHER" id="PTHR43790:SF3">
    <property type="entry name" value="D-ALLOSE IMPORT ATP-BINDING PROTEIN ALSA-RELATED"/>
    <property type="match status" value="1"/>
</dbReference>
<evidence type="ECO:0000313" key="15">
    <source>
        <dbReference type="Proteomes" id="UP000269148"/>
    </source>
</evidence>
<dbReference type="GO" id="GO:0016887">
    <property type="term" value="F:ATP hydrolysis activity"/>
    <property type="evidence" value="ECO:0007669"/>
    <property type="project" value="InterPro"/>
</dbReference>
<dbReference type="EMBL" id="CP007586">
    <property type="protein sequence ID" value="AHY15378.1"/>
    <property type="molecule type" value="Genomic_DNA"/>
</dbReference>
<keyword evidence="8 13" id="KW-0067">ATP-binding</keyword>
<comment type="subcellular location">
    <subcellularLocation>
        <location evidence="2">Cell inner membrane</location>
    </subcellularLocation>
    <subcellularLocation>
        <location evidence="1">Cell membrane</location>
        <topology evidence="1">Peripheral membrane protein</topology>
    </subcellularLocation>
</comment>
<sequence length="492" mass="54475">MKIDMKGISKSFGSNKVLEKIDLVIESGQVHALMGENGAGKSTLMNILTGLFPASAGSILIDGKEMTFSNPQEAEEFGISFIHQEMNTWSEMTVLENLFLGREIKTKFGLLDQKQMKAKAQEAFNRLHVSIPLDRPIGSLSVGQQQMIEIAKSLLTKVSLLIMDEPTAALTDRETENLFRVIQSLKNDGVGIVYISHRMEEIFKITDLVTVMRDGIVVDTKKTKETSPQELVKKMVGREIEDYYPEKTAKIGEVAFEVSHLSGKHFEDVSFKVRQGEILGFSGLMGAGRTEVMRAIFGLDTKRSGSIKIADQEVTITNPVQAIQHGIGFLTEDRKEEGLILDFSIKDNMTLPSTKDFVKNGLFDDKTSTSFVQQLIDRLRIKTGTPKMPVGNLSGGNQQKVVLAKWIGIAPKVLILDEPTRGVDVGAKREIYQLMNELAQRGVPIIMVSSDLPEILGVSDRIIVMHEGKIAGERHRDDADQEKIMQLATGGK</sequence>
<keyword evidence="6" id="KW-0677">Repeat</keyword>
<dbReference type="eggNOG" id="COG1129">
    <property type="taxonomic scope" value="Bacteria"/>
</dbReference>
<evidence type="ECO:0000256" key="2">
    <source>
        <dbReference type="ARBA" id="ARBA00004533"/>
    </source>
</evidence>
<feature type="domain" description="ABC transporter" evidence="11">
    <location>
        <begin position="249"/>
        <end position="492"/>
    </location>
</feature>
<evidence type="ECO:0000256" key="10">
    <source>
        <dbReference type="ARBA" id="ARBA00023136"/>
    </source>
</evidence>
<reference evidence="13 15" key="2">
    <citation type="submission" date="2018-06" db="EMBL/GenBank/DDBJ databases">
        <title>Mutators as drivers of adaptation in pathogenic bacteria and a risk factor for host jumps and vaccine escape.</title>
        <authorList>
            <person name="Barnes A.C."/>
            <person name="Silayeva O."/>
        </authorList>
    </citation>
    <scope>NUCLEOTIDE SEQUENCE [LARGE SCALE GENOMIC DNA]</scope>
    <source>
        <strain evidence="13 15">QMA0445</strain>
    </source>
</reference>
<dbReference type="PANTHER" id="PTHR43790">
    <property type="entry name" value="CARBOHYDRATE TRANSPORT ATP-BINDING PROTEIN MG119-RELATED"/>
    <property type="match status" value="1"/>
</dbReference>
<dbReference type="AlphaFoldDB" id="A0A1J0MXT4"/>
<dbReference type="FunFam" id="3.40.50.300:FF:000127">
    <property type="entry name" value="Ribose import ATP-binding protein RbsA"/>
    <property type="match status" value="1"/>
</dbReference>
<dbReference type="CDD" id="cd03216">
    <property type="entry name" value="ABC_Carb_Monos_I"/>
    <property type="match status" value="1"/>
</dbReference>
<dbReference type="Proteomes" id="UP000025245">
    <property type="component" value="Chromosome"/>
</dbReference>
<evidence type="ECO:0000256" key="4">
    <source>
        <dbReference type="ARBA" id="ARBA00022475"/>
    </source>
</evidence>